<evidence type="ECO:0000313" key="10">
    <source>
        <dbReference type="Proteomes" id="UP000509597"/>
    </source>
</evidence>
<protein>
    <recommendedName>
        <fullName evidence="2">diguanylate cyclase</fullName>
        <ecNumber evidence="2">2.7.7.65</ecNumber>
    </recommendedName>
</protein>
<dbReference type="InterPro" id="IPR033479">
    <property type="entry name" value="dCache_1"/>
</dbReference>
<feature type="transmembrane region" description="Helical" evidence="7">
    <location>
        <begin position="289"/>
        <end position="311"/>
    </location>
</feature>
<keyword evidence="6 7" id="KW-0472">Membrane</keyword>
<dbReference type="InterPro" id="IPR029787">
    <property type="entry name" value="Nucleotide_cyclase"/>
</dbReference>
<dbReference type="NCBIfam" id="TIGR00254">
    <property type="entry name" value="GGDEF"/>
    <property type="match status" value="1"/>
</dbReference>
<dbReference type="KEGG" id="chiz:HQ393_14740"/>
<evidence type="ECO:0000256" key="6">
    <source>
        <dbReference type="ARBA" id="ARBA00023136"/>
    </source>
</evidence>
<accession>A0A7H9BLU7</accession>
<evidence type="ECO:0000313" key="9">
    <source>
        <dbReference type="EMBL" id="QLG89402.1"/>
    </source>
</evidence>
<dbReference type="RefSeq" id="WP_179356011.1">
    <property type="nucleotide sequence ID" value="NZ_CP058627.1"/>
</dbReference>
<evidence type="ECO:0000256" key="7">
    <source>
        <dbReference type="SAM" id="Phobius"/>
    </source>
</evidence>
<gene>
    <name evidence="9" type="ORF">HQ393_14740</name>
</gene>
<evidence type="ECO:0000259" key="8">
    <source>
        <dbReference type="PROSITE" id="PS50887"/>
    </source>
</evidence>
<dbReference type="FunFam" id="3.30.70.270:FF:000001">
    <property type="entry name" value="Diguanylate cyclase domain protein"/>
    <property type="match status" value="1"/>
</dbReference>
<evidence type="ECO:0000256" key="1">
    <source>
        <dbReference type="ARBA" id="ARBA00004651"/>
    </source>
</evidence>
<dbReference type="EC" id="2.7.7.65" evidence="2"/>
<dbReference type="PANTHER" id="PTHR45138">
    <property type="entry name" value="REGULATORY COMPONENTS OF SENSORY TRANSDUCTION SYSTEM"/>
    <property type="match status" value="1"/>
</dbReference>
<dbReference type="Pfam" id="PF02743">
    <property type="entry name" value="dCache_1"/>
    <property type="match status" value="1"/>
</dbReference>
<dbReference type="GO" id="GO:0052621">
    <property type="term" value="F:diguanylate cyclase activity"/>
    <property type="evidence" value="ECO:0007669"/>
    <property type="project" value="UniProtKB-EC"/>
</dbReference>
<keyword evidence="4 7" id="KW-0812">Transmembrane</keyword>
<dbReference type="GO" id="GO:0043709">
    <property type="term" value="P:cell adhesion involved in single-species biofilm formation"/>
    <property type="evidence" value="ECO:0007669"/>
    <property type="project" value="TreeGrafter"/>
</dbReference>
<proteinExistence type="predicted"/>
<name>A0A7H9BLU7_9NEIS</name>
<dbReference type="CDD" id="cd18773">
    <property type="entry name" value="PDC1_HK_sensor"/>
    <property type="match status" value="1"/>
</dbReference>
<dbReference type="Pfam" id="PF00990">
    <property type="entry name" value="GGDEF"/>
    <property type="match status" value="1"/>
</dbReference>
<organism evidence="9 10">
    <name type="scientific">Chitinibacter bivalviorum</name>
    <dbReference type="NCBI Taxonomy" id="2739434"/>
    <lineage>
        <taxon>Bacteria</taxon>
        <taxon>Pseudomonadati</taxon>
        <taxon>Pseudomonadota</taxon>
        <taxon>Betaproteobacteria</taxon>
        <taxon>Neisseriales</taxon>
        <taxon>Chitinibacteraceae</taxon>
        <taxon>Chitinibacter</taxon>
    </lineage>
</organism>
<dbReference type="InterPro" id="IPR050469">
    <property type="entry name" value="Diguanylate_Cyclase"/>
</dbReference>
<evidence type="ECO:0000256" key="4">
    <source>
        <dbReference type="ARBA" id="ARBA00022692"/>
    </source>
</evidence>
<dbReference type="EMBL" id="CP058627">
    <property type="protein sequence ID" value="QLG89402.1"/>
    <property type="molecule type" value="Genomic_DNA"/>
</dbReference>
<dbReference type="Proteomes" id="UP000509597">
    <property type="component" value="Chromosome"/>
</dbReference>
<dbReference type="GO" id="GO:1902201">
    <property type="term" value="P:negative regulation of bacterial-type flagellum-dependent cell motility"/>
    <property type="evidence" value="ECO:0007669"/>
    <property type="project" value="TreeGrafter"/>
</dbReference>
<keyword evidence="3" id="KW-1003">Cell membrane</keyword>
<evidence type="ECO:0000256" key="3">
    <source>
        <dbReference type="ARBA" id="ARBA00022475"/>
    </source>
</evidence>
<dbReference type="AlphaFoldDB" id="A0A7H9BLU7"/>
<dbReference type="CDD" id="cd01949">
    <property type="entry name" value="GGDEF"/>
    <property type="match status" value="1"/>
</dbReference>
<sequence>MQFFPQRLRLLFLVATLLILGFLTTSLASYWVSSAEIHQDIVESALPLTGDNIYSEIQKDMLRPVFISAQMAHDTFVRDWILSGEKDPSQIVRYLNEVKTKNGTFTSFLVSDLSRHYYHAGGILKDVKENEARDAWYFRVREMSVPFETNVDPDMANRDKMTIFINYRVEDFQRRFIGAIGVGLTLDTMKDTLQSYERRFGRHIYFVNQHGEVVLTGNKEQHRGSILKQAGLSEIAPQILNQNTIPTQLSYTIDNQLIQANTRFIPELGWYLIVEQNESANIKPLQRILLINLLISAVITILVIVVALFNINRNQRQLEQLATIDRLTQIPNRQAFEIVLRQKLNELARHPRPMSGVLIDVDFFKSINDEFGHLHGDAVLQQIAALLRQSARASDVLARWGGEEFICLLDDCDQDAAMELAERMRVLIAEHNFALPRPHPVTISLGVAQLLPNENAIEFFQRADHLLYEAKAKSRNCVVVASCEA</sequence>
<evidence type="ECO:0000256" key="5">
    <source>
        <dbReference type="ARBA" id="ARBA00022989"/>
    </source>
</evidence>
<dbReference type="InterPro" id="IPR000160">
    <property type="entry name" value="GGDEF_dom"/>
</dbReference>
<dbReference type="InterPro" id="IPR043128">
    <property type="entry name" value="Rev_trsase/Diguanyl_cyclase"/>
</dbReference>
<reference evidence="9 10" key="1">
    <citation type="submission" date="2020-07" db="EMBL/GenBank/DDBJ databases">
        <title>Complete genome sequence of Chitinibacter sp. 2T18.</title>
        <authorList>
            <person name="Bae J.-W."/>
            <person name="Choi J.-W."/>
        </authorList>
    </citation>
    <scope>NUCLEOTIDE SEQUENCE [LARGE SCALE GENOMIC DNA]</scope>
    <source>
        <strain evidence="9 10">2T18</strain>
    </source>
</reference>
<keyword evidence="10" id="KW-1185">Reference proteome</keyword>
<evidence type="ECO:0000256" key="2">
    <source>
        <dbReference type="ARBA" id="ARBA00012528"/>
    </source>
</evidence>
<dbReference type="SUPFAM" id="SSF55073">
    <property type="entry name" value="Nucleotide cyclase"/>
    <property type="match status" value="1"/>
</dbReference>
<dbReference type="PROSITE" id="PS50887">
    <property type="entry name" value="GGDEF"/>
    <property type="match status" value="1"/>
</dbReference>
<feature type="domain" description="GGDEF" evidence="8">
    <location>
        <begin position="352"/>
        <end position="483"/>
    </location>
</feature>
<comment type="subcellular location">
    <subcellularLocation>
        <location evidence="1">Cell membrane</location>
        <topology evidence="1">Multi-pass membrane protein</topology>
    </subcellularLocation>
</comment>
<dbReference type="GO" id="GO:0005886">
    <property type="term" value="C:plasma membrane"/>
    <property type="evidence" value="ECO:0007669"/>
    <property type="project" value="UniProtKB-SubCell"/>
</dbReference>
<dbReference type="PANTHER" id="PTHR45138:SF26">
    <property type="entry name" value="DIGUANYLATE CYCLASE"/>
    <property type="match status" value="1"/>
</dbReference>
<dbReference type="SMART" id="SM00267">
    <property type="entry name" value="GGDEF"/>
    <property type="match status" value="1"/>
</dbReference>
<dbReference type="Gene3D" id="3.30.450.20">
    <property type="entry name" value="PAS domain"/>
    <property type="match status" value="1"/>
</dbReference>
<dbReference type="Gene3D" id="3.30.70.270">
    <property type="match status" value="1"/>
</dbReference>
<keyword evidence="5 7" id="KW-1133">Transmembrane helix</keyword>